<dbReference type="Proteomes" id="UP000663421">
    <property type="component" value="Chromosome"/>
</dbReference>
<reference evidence="1 2" key="1">
    <citation type="submission" date="2020-11" db="EMBL/GenBank/DDBJ databases">
        <title>Complete genome sequence unveiled secondary metabolic potentials in Streptomyces solisilvae HNM0141.</title>
        <authorList>
            <person name="Huang X."/>
        </authorList>
    </citation>
    <scope>NUCLEOTIDE SEQUENCE [LARGE SCALE GENOMIC DNA]</scope>
    <source>
        <strain evidence="1 2">HNM0141</strain>
    </source>
</reference>
<accession>A0ABX6W6C9</accession>
<evidence type="ECO:0000313" key="1">
    <source>
        <dbReference type="EMBL" id="QPI56329.1"/>
    </source>
</evidence>
<sequence length="90" mass="10320">MADWAAMVEARDAEIARLRAALAESERLRGSLYEIFRNTYANEVDRTDRYRLAWLSARRRAAEEAAFGADAVEHYEAKIQQLRSTLGDSR</sequence>
<protein>
    <submittedName>
        <fullName evidence="1">Uncharacterized protein</fullName>
    </submittedName>
</protein>
<organism evidence="1 2">
    <name type="scientific">Streptomyces malaysiensis</name>
    <dbReference type="NCBI Taxonomy" id="92644"/>
    <lineage>
        <taxon>Bacteria</taxon>
        <taxon>Bacillati</taxon>
        <taxon>Actinomycetota</taxon>
        <taxon>Actinomycetes</taxon>
        <taxon>Kitasatosporales</taxon>
        <taxon>Streptomycetaceae</taxon>
        <taxon>Streptomyces</taxon>
        <taxon>Streptomyces violaceusniger group</taxon>
    </lineage>
</organism>
<keyword evidence="2" id="KW-1185">Reference proteome</keyword>
<dbReference type="EMBL" id="CP065050">
    <property type="protein sequence ID" value="QPI56329.1"/>
    <property type="molecule type" value="Genomic_DNA"/>
</dbReference>
<evidence type="ECO:0000313" key="2">
    <source>
        <dbReference type="Proteomes" id="UP000663421"/>
    </source>
</evidence>
<gene>
    <name evidence="1" type="ORF">I1A49_16520</name>
</gene>
<proteinExistence type="predicted"/>
<name>A0ABX6W6C9_STRMQ</name>